<sequence length="404" mass="46773">MSAPTEGGYDIRKRKTHKKSRKGCGNCKLRRVKAQHNLELPCDEAHPQCEKCIAYGVTCNYDGDATDELQLAGEGAFTFISQPHQYAPAAEPDAAPRDSLSPEGYDDKVERMLGMPLELHDIGEPYYVTEDDVEAMRNFRDKTVWTIGTAQTVRFYRQEMMNMISTIFHHYHGTALFNRLLSQPLEYSHRDPLWGTAALLGCITIASIEARTTEEAWPLKPSSPEDLDWLRMSDGKKEVWKIVDPLREDSVWRHALDYSANNDPLPYDHRVPELDLLYPWLIKIYDFDPSSSEHNEDPYYTAASILVRLLELDCNHSTIMYFLSFLGHMDVRFRQLLHDKDPKALLLLSWWYGKMCQYNVWWQSRRMVLEGQAICLYLERNHADDPDVLRLLSYPKMMTGLVQS</sequence>
<organism evidence="1 2">
    <name type="scientific">Vermiconidia calcicola</name>
    <dbReference type="NCBI Taxonomy" id="1690605"/>
    <lineage>
        <taxon>Eukaryota</taxon>
        <taxon>Fungi</taxon>
        <taxon>Dikarya</taxon>
        <taxon>Ascomycota</taxon>
        <taxon>Pezizomycotina</taxon>
        <taxon>Dothideomycetes</taxon>
        <taxon>Dothideomycetidae</taxon>
        <taxon>Mycosphaerellales</taxon>
        <taxon>Extremaceae</taxon>
        <taxon>Vermiconidia</taxon>
    </lineage>
</organism>
<keyword evidence="2" id="KW-1185">Reference proteome</keyword>
<name>A0ACC3NLT3_9PEZI</name>
<comment type="caution">
    <text evidence="1">The sequence shown here is derived from an EMBL/GenBank/DDBJ whole genome shotgun (WGS) entry which is preliminary data.</text>
</comment>
<gene>
    <name evidence="1" type="ORF">LTR37_004833</name>
</gene>
<protein>
    <submittedName>
        <fullName evidence="1">Uncharacterized protein</fullName>
    </submittedName>
</protein>
<dbReference type="EMBL" id="JAUTXU010000029">
    <property type="protein sequence ID" value="KAK3718917.1"/>
    <property type="molecule type" value="Genomic_DNA"/>
</dbReference>
<evidence type="ECO:0000313" key="2">
    <source>
        <dbReference type="Proteomes" id="UP001281147"/>
    </source>
</evidence>
<reference evidence="1" key="1">
    <citation type="submission" date="2023-07" db="EMBL/GenBank/DDBJ databases">
        <title>Black Yeasts Isolated from many extreme environments.</title>
        <authorList>
            <person name="Coleine C."/>
            <person name="Stajich J.E."/>
            <person name="Selbmann L."/>
        </authorList>
    </citation>
    <scope>NUCLEOTIDE SEQUENCE</scope>
    <source>
        <strain evidence="1">CCFEE 5714</strain>
    </source>
</reference>
<evidence type="ECO:0000313" key="1">
    <source>
        <dbReference type="EMBL" id="KAK3718917.1"/>
    </source>
</evidence>
<dbReference type="Proteomes" id="UP001281147">
    <property type="component" value="Unassembled WGS sequence"/>
</dbReference>
<accession>A0ACC3NLT3</accession>
<proteinExistence type="predicted"/>